<reference evidence="2" key="1">
    <citation type="journal article" date="2019" name="Int. J. Syst. Evol. Microbiol.">
        <title>The Global Catalogue of Microorganisms (GCM) 10K type strain sequencing project: providing services to taxonomists for standard genome sequencing and annotation.</title>
        <authorList>
            <consortium name="The Broad Institute Genomics Platform"/>
            <consortium name="The Broad Institute Genome Sequencing Center for Infectious Disease"/>
            <person name="Wu L."/>
            <person name="Ma J."/>
        </authorList>
    </citation>
    <scope>NUCLEOTIDE SEQUENCE [LARGE SCALE GENOMIC DNA]</scope>
    <source>
        <strain evidence="2">CGMCC 4.7152</strain>
    </source>
</reference>
<keyword evidence="2" id="KW-1185">Reference proteome</keyword>
<name>A0ABV9WB32_9ACTN</name>
<comment type="caution">
    <text evidence="1">The sequence shown here is derived from an EMBL/GenBank/DDBJ whole genome shotgun (WGS) entry which is preliminary data.</text>
</comment>
<sequence length="837" mass="91562">MTLVPYNSPSRPLRWALYSKHQGRLDDYAIIAESTRGQDIRDLALLIRRASPGTPRKAGPGHDLPWFTFTGSGEHSRTGKRLGVSVVDWATDETGRRISDGTGRPIIANRYFDVAFEAAPDCQAGYLELYTAIARLQLPLAHGSVSVRLPAANLEHLVEDVDSLGFEWVATLAALLLDRPVMVVGDQPPPLADRIRCLDAVVALLPYGLRANLVAGTWTPNAAEHEIDLGFADGANNSQFQVGWQQLPALPALSASTARYLEEVQRQQRRNGTDWLVRRLWQHTAPLPLAPDEDVAAAVLRVLENEDLPHAVYHRIQSRTAVAGEARAALASTDPAELPAEIRLGLLRQVAVDGDEQDLHLLDRLWSGEVGAVLGEAVASTAAEPVAARYVALLARRPELTAMRHRWVRDAAHRPDPAAHVRMARILAASPPPAEDDTTLRALVLQNHTLCLELAVTVANRADEPAIRWLRWLADGTPDPSHPTPDWLRPFGVAVGARPAMQHADAVSLALWGARALLAVLCLARARDTLPQTLPVLTPELLRAAEQPEARASIGRLLTGIATQSAATQAFVDLLLAACESFEGAARPVDDADAYASVAADLLRRLFTPDRRRMATVQLVRGLTGPRHQRSGLLVATALADRLRPDELHRHVLVAVLPAVEETPALLLDLPAVMQDELVEMSPALRERAVLERISAVLATCTEDDDKLDEVAELWRRALLLGCSVESVLQRLRAWPGVTAIRLYDLVYLLVIALTRPEIQPGARAADRVAQHVHEAVLGEAMGAEMAAEYRDVLVDAQEGARLHWLAISRALRPGIGSPHRWSIVRRVQRRKPEPPT</sequence>
<dbReference type="RefSeq" id="WP_380124747.1">
    <property type="nucleotide sequence ID" value="NZ_JBHSIU010000066.1"/>
</dbReference>
<dbReference type="Proteomes" id="UP001595912">
    <property type="component" value="Unassembled WGS sequence"/>
</dbReference>
<evidence type="ECO:0000313" key="1">
    <source>
        <dbReference type="EMBL" id="MFC5004652.1"/>
    </source>
</evidence>
<protein>
    <recommendedName>
        <fullName evidence="3">LigA protein</fullName>
    </recommendedName>
</protein>
<gene>
    <name evidence="1" type="ORF">ACFPIJ_43360</name>
</gene>
<organism evidence="1 2">
    <name type="scientific">Dactylosporangium cerinum</name>
    <dbReference type="NCBI Taxonomy" id="1434730"/>
    <lineage>
        <taxon>Bacteria</taxon>
        <taxon>Bacillati</taxon>
        <taxon>Actinomycetota</taxon>
        <taxon>Actinomycetes</taxon>
        <taxon>Micromonosporales</taxon>
        <taxon>Micromonosporaceae</taxon>
        <taxon>Dactylosporangium</taxon>
    </lineage>
</organism>
<dbReference type="EMBL" id="JBHSIU010000066">
    <property type="protein sequence ID" value="MFC5004652.1"/>
    <property type="molecule type" value="Genomic_DNA"/>
</dbReference>
<evidence type="ECO:0000313" key="2">
    <source>
        <dbReference type="Proteomes" id="UP001595912"/>
    </source>
</evidence>
<evidence type="ECO:0008006" key="3">
    <source>
        <dbReference type="Google" id="ProtNLM"/>
    </source>
</evidence>
<proteinExistence type="predicted"/>
<accession>A0ABV9WB32</accession>